<name>B4JFT0_DROGR</name>
<dbReference type="InParanoid" id="B4JFT0"/>
<evidence type="ECO:0000313" key="2">
    <source>
        <dbReference type="EMBL" id="EDV93561.1"/>
    </source>
</evidence>
<accession>B4JFT0</accession>
<sequence length="66" mass="7544">MSGPAVGQLQHAVPFVNDTLAEHQQKRGGSSVEQQQQHHQHHHHHHHHHHQTDASHSQRHMAIFNG</sequence>
<evidence type="ECO:0000256" key="1">
    <source>
        <dbReference type="SAM" id="MobiDB-lite"/>
    </source>
</evidence>
<protein>
    <submittedName>
        <fullName evidence="2">GH19386</fullName>
    </submittedName>
</protein>
<reference evidence="2 3" key="1">
    <citation type="journal article" date="2007" name="Nature">
        <title>Evolution of genes and genomes on the Drosophila phylogeny.</title>
        <authorList>
            <consortium name="Drosophila 12 Genomes Consortium"/>
            <person name="Clark A.G."/>
            <person name="Eisen M.B."/>
            <person name="Smith D.R."/>
            <person name="Bergman C.M."/>
            <person name="Oliver B."/>
            <person name="Markow T.A."/>
            <person name="Kaufman T.C."/>
            <person name="Kellis M."/>
            <person name="Gelbart W."/>
            <person name="Iyer V.N."/>
            <person name="Pollard D.A."/>
            <person name="Sackton T.B."/>
            <person name="Larracuente A.M."/>
            <person name="Singh N.D."/>
            <person name="Abad J.P."/>
            <person name="Abt D.N."/>
            <person name="Adryan B."/>
            <person name="Aguade M."/>
            <person name="Akashi H."/>
            <person name="Anderson W.W."/>
            <person name="Aquadro C.F."/>
            <person name="Ardell D.H."/>
            <person name="Arguello R."/>
            <person name="Artieri C.G."/>
            <person name="Barbash D.A."/>
            <person name="Barker D."/>
            <person name="Barsanti P."/>
            <person name="Batterham P."/>
            <person name="Batzoglou S."/>
            <person name="Begun D."/>
            <person name="Bhutkar A."/>
            <person name="Blanco E."/>
            <person name="Bosak S.A."/>
            <person name="Bradley R.K."/>
            <person name="Brand A.D."/>
            <person name="Brent M.R."/>
            <person name="Brooks A.N."/>
            <person name="Brown R.H."/>
            <person name="Butlin R.K."/>
            <person name="Caggese C."/>
            <person name="Calvi B.R."/>
            <person name="Bernardo de Carvalho A."/>
            <person name="Caspi A."/>
            <person name="Castrezana S."/>
            <person name="Celniker S.E."/>
            <person name="Chang J.L."/>
            <person name="Chapple C."/>
            <person name="Chatterji S."/>
            <person name="Chinwalla A."/>
            <person name="Civetta A."/>
            <person name="Clifton S.W."/>
            <person name="Comeron J.M."/>
            <person name="Costello J.C."/>
            <person name="Coyne J.A."/>
            <person name="Daub J."/>
            <person name="David R.G."/>
            <person name="Delcher A.L."/>
            <person name="Delehaunty K."/>
            <person name="Do C.B."/>
            <person name="Ebling H."/>
            <person name="Edwards K."/>
            <person name="Eickbush T."/>
            <person name="Evans J.D."/>
            <person name="Filipski A."/>
            <person name="Findeiss S."/>
            <person name="Freyhult E."/>
            <person name="Fulton L."/>
            <person name="Fulton R."/>
            <person name="Garcia A.C."/>
            <person name="Gardiner A."/>
            <person name="Garfield D.A."/>
            <person name="Garvin B.E."/>
            <person name="Gibson G."/>
            <person name="Gilbert D."/>
            <person name="Gnerre S."/>
            <person name="Godfrey J."/>
            <person name="Good R."/>
            <person name="Gotea V."/>
            <person name="Gravely B."/>
            <person name="Greenberg A.J."/>
            <person name="Griffiths-Jones S."/>
            <person name="Gross S."/>
            <person name="Guigo R."/>
            <person name="Gustafson E.A."/>
            <person name="Haerty W."/>
            <person name="Hahn M.W."/>
            <person name="Halligan D.L."/>
            <person name="Halpern A.L."/>
            <person name="Halter G.M."/>
            <person name="Han M.V."/>
            <person name="Heger A."/>
            <person name="Hillier L."/>
            <person name="Hinrichs A.S."/>
            <person name="Holmes I."/>
            <person name="Hoskins R.A."/>
            <person name="Hubisz M.J."/>
            <person name="Hultmark D."/>
            <person name="Huntley M.A."/>
            <person name="Jaffe D.B."/>
            <person name="Jagadeeshan S."/>
            <person name="Jeck W.R."/>
            <person name="Johnson J."/>
            <person name="Jones C.D."/>
            <person name="Jordan W.C."/>
            <person name="Karpen G.H."/>
            <person name="Kataoka E."/>
            <person name="Keightley P.D."/>
            <person name="Kheradpour P."/>
            <person name="Kirkness E.F."/>
            <person name="Koerich L.B."/>
            <person name="Kristiansen K."/>
            <person name="Kudrna D."/>
            <person name="Kulathinal R.J."/>
            <person name="Kumar S."/>
            <person name="Kwok R."/>
            <person name="Lander E."/>
            <person name="Langley C.H."/>
            <person name="Lapoint R."/>
            <person name="Lazzaro B.P."/>
            <person name="Lee S.J."/>
            <person name="Levesque L."/>
            <person name="Li R."/>
            <person name="Lin C.F."/>
            <person name="Lin M.F."/>
            <person name="Lindblad-Toh K."/>
            <person name="Llopart A."/>
            <person name="Long M."/>
            <person name="Low L."/>
            <person name="Lozovsky E."/>
            <person name="Lu J."/>
            <person name="Luo M."/>
            <person name="Machado C.A."/>
            <person name="Makalowski W."/>
            <person name="Marzo M."/>
            <person name="Matsuda M."/>
            <person name="Matzkin L."/>
            <person name="McAllister B."/>
            <person name="McBride C.S."/>
            <person name="McKernan B."/>
            <person name="McKernan K."/>
            <person name="Mendez-Lago M."/>
            <person name="Minx P."/>
            <person name="Mollenhauer M.U."/>
            <person name="Montooth K."/>
            <person name="Mount S.M."/>
            <person name="Mu X."/>
            <person name="Myers E."/>
            <person name="Negre B."/>
            <person name="Newfeld S."/>
            <person name="Nielsen R."/>
            <person name="Noor M.A."/>
            <person name="O'Grady P."/>
            <person name="Pachter L."/>
            <person name="Papaceit M."/>
            <person name="Parisi M.J."/>
            <person name="Parisi M."/>
            <person name="Parts L."/>
            <person name="Pedersen J.S."/>
            <person name="Pesole G."/>
            <person name="Phillippy A.M."/>
            <person name="Ponting C.P."/>
            <person name="Pop M."/>
            <person name="Porcelli D."/>
            <person name="Powell J.R."/>
            <person name="Prohaska S."/>
            <person name="Pruitt K."/>
            <person name="Puig M."/>
            <person name="Quesneville H."/>
            <person name="Ram K.R."/>
            <person name="Rand D."/>
            <person name="Rasmussen M.D."/>
            <person name="Reed L.K."/>
            <person name="Reenan R."/>
            <person name="Reily A."/>
            <person name="Remington K.A."/>
            <person name="Rieger T.T."/>
            <person name="Ritchie M.G."/>
            <person name="Robin C."/>
            <person name="Rogers Y.H."/>
            <person name="Rohde C."/>
            <person name="Rozas J."/>
            <person name="Rubenfield M.J."/>
            <person name="Ruiz A."/>
            <person name="Russo S."/>
            <person name="Salzberg S.L."/>
            <person name="Sanchez-Gracia A."/>
            <person name="Saranga D.J."/>
            <person name="Sato H."/>
            <person name="Schaeffer S.W."/>
            <person name="Schatz M.C."/>
            <person name="Schlenke T."/>
            <person name="Schwartz R."/>
            <person name="Segarra C."/>
            <person name="Singh R.S."/>
            <person name="Sirot L."/>
            <person name="Sirota M."/>
            <person name="Sisneros N.B."/>
            <person name="Smith C.D."/>
            <person name="Smith T.F."/>
            <person name="Spieth J."/>
            <person name="Stage D.E."/>
            <person name="Stark A."/>
            <person name="Stephan W."/>
            <person name="Strausberg R.L."/>
            <person name="Strempel S."/>
            <person name="Sturgill D."/>
            <person name="Sutton G."/>
            <person name="Sutton G.G."/>
            <person name="Tao W."/>
            <person name="Teichmann S."/>
            <person name="Tobari Y.N."/>
            <person name="Tomimura Y."/>
            <person name="Tsolas J.M."/>
            <person name="Valente V.L."/>
            <person name="Venter E."/>
            <person name="Venter J.C."/>
            <person name="Vicario S."/>
            <person name="Vieira F.G."/>
            <person name="Vilella A.J."/>
            <person name="Villasante A."/>
            <person name="Walenz B."/>
            <person name="Wang J."/>
            <person name="Wasserman M."/>
            <person name="Watts T."/>
            <person name="Wilson D."/>
            <person name="Wilson R.K."/>
            <person name="Wing R.A."/>
            <person name="Wolfner M.F."/>
            <person name="Wong A."/>
            <person name="Wong G.K."/>
            <person name="Wu C.I."/>
            <person name="Wu G."/>
            <person name="Yamamoto D."/>
            <person name="Yang H.P."/>
            <person name="Yang S.P."/>
            <person name="Yorke J.A."/>
            <person name="Yoshida K."/>
            <person name="Zdobnov E."/>
            <person name="Zhang P."/>
            <person name="Zhang Y."/>
            <person name="Zimin A.V."/>
            <person name="Baldwin J."/>
            <person name="Abdouelleil A."/>
            <person name="Abdulkadir J."/>
            <person name="Abebe A."/>
            <person name="Abera B."/>
            <person name="Abreu J."/>
            <person name="Acer S.C."/>
            <person name="Aftuck L."/>
            <person name="Alexander A."/>
            <person name="An P."/>
            <person name="Anderson E."/>
            <person name="Anderson S."/>
            <person name="Arachi H."/>
            <person name="Azer M."/>
            <person name="Bachantsang P."/>
            <person name="Barry A."/>
            <person name="Bayul T."/>
            <person name="Berlin A."/>
            <person name="Bessette D."/>
            <person name="Bloom T."/>
            <person name="Blye J."/>
            <person name="Boguslavskiy L."/>
            <person name="Bonnet C."/>
            <person name="Boukhgalter B."/>
            <person name="Bourzgui I."/>
            <person name="Brown A."/>
            <person name="Cahill P."/>
            <person name="Channer S."/>
            <person name="Cheshatsang Y."/>
            <person name="Chuda L."/>
            <person name="Citroen M."/>
            <person name="Collymore A."/>
            <person name="Cooke P."/>
            <person name="Costello M."/>
            <person name="D'Aco K."/>
            <person name="Daza R."/>
            <person name="De Haan G."/>
            <person name="DeGray S."/>
            <person name="DeMaso C."/>
            <person name="Dhargay N."/>
            <person name="Dooley K."/>
            <person name="Dooley E."/>
            <person name="Doricent M."/>
            <person name="Dorje P."/>
            <person name="Dorjee K."/>
            <person name="Dupes A."/>
            <person name="Elong R."/>
            <person name="Falk J."/>
            <person name="Farina A."/>
            <person name="Faro S."/>
            <person name="Ferguson D."/>
            <person name="Fisher S."/>
            <person name="Foley C.D."/>
            <person name="Franke A."/>
            <person name="Friedrich D."/>
            <person name="Gadbois L."/>
            <person name="Gearin G."/>
            <person name="Gearin C.R."/>
            <person name="Giannoukos G."/>
            <person name="Goode T."/>
            <person name="Graham J."/>
            <person name="Grandbois E."/>
            <person name="Grewal S."/>
            <person name="Gyaltsen K."/>
            <person name="Hafez N."/>
            <person name="Hagos B."/>
            <person name="Hall J."/>
            <person name="Henson C."/>
            <person name="Hollinger A."/>
            <person name="Honan T."/>
            <person name="Huard M.D."/>
            <person name="Hughes L."/>
            <person name="Hurhula B."/>
            <person name="Husby M.E."/>
            <person name="Kamat A."/>
            <person name="Kanga B."/>
            <person name="Kashin S."/>
            <person name="Khazanovich D."/>
            <person name="Kisner P."/>
            <person name="Lance K."/>
            <person name="Lara M."/>
            <person name="Lee W."/>
            <person name="Lennon N."/>
            <person name="Letendre F."/>
            <person name="LeVine R."/>
            <person name="Lipovsky A."/>
            <person name="Liu X."/>
            <person name="Liu J."/>
            <person name="Liu S."/>
            <person name="Lokyitsang T."/>
            <person name="Lokyitsang Y."/>
            <person name="Lubonja R."/>
            <person name="Lui A."/>
            <person name="MacDonald P."/>
            <person name="Magnisalis V."/>
            <person name="Maru K."/>
            <person name="Matthews C."/>
            <person name="McCusker W."/>
            <person name="McDonough S."/>
            <person name="Mehta T."/>
            <person name="Meldrim J."/>
            <person name="Meneus L."/>
            <person name="Mihai O."/>
            <person name="Mihalev A."/>
            <person name="Mihova T."/>
            <person name="Mittelman R."/>
            <person name="Mlenga V."/>
            <person name="Montmayeur A."/>
            <person name="Mulrain L."/>
            <person name="Navidi A."/>
            <person name="Naylor J."/>
            <person name="Negash T."/>
            <person name="Nguyen T."/>
            <person name="Nguyen N."/>
            <person name="Nicol R."/>
            <person name="Norbu C."/>
            <person name="Norbu N."/>
            <person name="Novod N."/>
            <person name="O'Neill B."/>
            <person name="Osman S."/>
            <person name="Markiewicz E."/>
            <person name="Oyono O.L."/>
            <person name="Patti C."/>
            <person name="Phunkhang P."/>
            <person name="Pierre F."/>
            <person name="Priest M."/>
            <person name="Raghuraman S."/>
            <person name="Rege F."/>
            <person name="Reyes R."/>
            <person name="Rise C."/>
            <person name="Rogov P."/>
            <person name="Ross K."/>
            <person name="Ryan E."/>
            <person name="Settipalli S."/>
            <person name="Shea T."/>
            <person name="Sherpa N."/>
            <person name="Shi L."/>
            <person name="Shih D."/>
            <person name="Sparrow T."/>
            <person name="Spaulding J."/>
            <person name="Stalker J."/>
            <person name="Stange-Thomann N."/>
            <person name="Stavropoulos S."/>
            <person name="Stone C."/>
            <person name="Strader C."/>
            <person name="Tesfaye S."/>
            <person name="Thomson T."/>
            <person name="Thoulutsang Y."/>
            <person name="Thoulutsang D."/>
            <person name="Topham K."/>
            <person name="Topping I."/>
            <person name="Tsamla T."/>
            <person name="Vassiliev H."/>
            <person name="Vo A."/>
            <person name="Wangchuk T."/>
            <person name="Wangdi T."/>
            <person name="Weiand M."/>
            <person name="Wilkinson J."/>
            <person name="Wilson A."/>
            <person name="Yadav S."/>
            <person name="Young G."/>
            <person name="Yu Q."/>
            <person name="Zembek L."/>
            <person name="Zhong D."/>
            <person name="Zimmer A."/>
            <person name="Zwirko Z."/>
            <person name="Jaffe D.B."/>
            <person name="Alvarez P."/>
            <person name="Brockman W."/>
            <person name="Butler J."/>
            <person name="Chin C."/>
            <person name="Gnerre S."/>
            <person name="Grabherr M."/>
            <person name="Kleber M."/>
            <person name="Mauceli E."/>
            <person name="MacCallum I."/>
        </authorList>
    </citation>
    <scope>NUCLEOTIDE SEQUENCE [LARGE SCALE GENOMIC DNA]</scope>
    <source>
        <strain evidence="3">Tucson 15287-2541.00</strain>
    </source>
</reference>
<keyword evidence="3" id="KW-1185">Reference proteome</keyword>
<evidence type="ECO:0000313" key="3">
    <source>
        <dbReference type="Proteomes" id="UP000001070"/>
    </source>
</evidence>
<dbReference type="HOGENOM" id="CLU_2833830_0_0_1"/>
<proteinExistence type="predicted"/>
<dbReference type="EMBL" id="CH916369">
    <property type="protein sequence ID" value="EDV93561.1"/>
    <property type="molecule type" value="Genomic_DNA"/>
</dbReference>
<feature type="region of interest" description="Disordered" evidence="1">
    <location>
        <begin position="1"/>
        <end position="66"/>
    </location>
</feature>
<organism evidence="3">
    <name type="scientific">Drosophila grimshawi</name>
    <name type="common">Hawaiian fruit fly</name>
    <name type="synonym">Idiomyia grimshawi</name>
    <dbReference type="NCBI Taxonomy" id="7222"/>
    <lineage>
        <taxon>Eukaryota</taxon>
        <taxon>Metazoa</taxon>
        <taxon>Ecdysozoa</taxon>
        <taxon>Arthropoda</taxon>
        <taxon>Hexapoda</taxon>
        <taxon>Insecta</taxon>
        <taxon>Pterygota</taxon>
        <taxon>Neoptera</taxon>
        <taxon>Endopterygota</taxon>
        <taxon>Diptera</taxon>
        <taxon>Brachycera</taxon>
        <taxon>Muscomorpha</taxon>
        <taxon>Ephydroidea</taxon>
        <taxon>Drosophilidae</taxon>
        <taxon>Drosophila</taxon>
        <taxon>Hawaiian Drosophila</taxon>
    </lineage>
</organism>
<dbReference type="Proteomes" id="UP000001070">
    <property type="component" value="Unassembled WGS sequence"/>
</dbReference>
<dbReference type="AlphaFoldDB" id="B4JFT0"/>
<gene>
    <name evidence="2" type="primary">Dgri\GH19386</name>
    <name evidence="2" type="ORF">Dgri_GH19386</name>
</gene>
<feature type="compositionally biased region" description="Basic residues" evidence="1">
    <location>
        <begin position="38"/>
        <end position="50"/>
    </location>
</feature>